<proteinExistence type="predicted"/>
<accession>A0ABQ4UX77</accession>
<evidence type="ECO:0000313" key="2">
    <source>
        <dbReference type="EMBL" id="GJE76610.1"/>
    </source>
</evidence>
<evidence type="ECO:0000256" key="1">
    <source>
        <dbReference type="SAM" id="SignalP"/>
    </source>
</evidence>
<organism evidence="2 3">
    <name type="scientific">Methylorubrum suomiense</name>
    <dbReference type="NCBI Taxonomy" id="144191"/>
    <lineage>
        <taxon>Bacteria</taxon>
        <taxon>Pseudomonadati</taxon>
        <taxon>Pseudomonadota</taxon>
        <taxon>Alphaproteobacteria</taxon>
        <taxon>Hyphomicrobiales</taxon>
        <taxon>Methylobacteriaceae</taxon>
        <taxon>Methylorubrum</taxon>
    </lineage>
</organism>
<reference evidence="2" key="1">
    <citation type="journal article" date="2021" name="Front. Microbiol.">
        <title>Comprehensive Comparative Genomics and Phenotyping of Methylobacterium Species.</title>
        <authorList>
            <person name="Alessa O."/>
            <person name="Ogura Y."/>
            <person name="Fujitani Y."/>
            <person name="Takami H."/>
            <person name="Hayashi T."/>
            <person name="Sahin N."/>
            <person name="Tani A."/>
        </authorList>
    </citation>
    <scope>NUCLEOTIDE SEQUENCE</scope>
    <source>
        <strain evidence="2">DSM 14458</strain>
    </source>
</reference>
<keyword evidence="1" id="KW-0732">Signal</keyword>
<dbReference type="RefSeq" id="WP_137827256.1">
    <property type="nucleotide sequence ID" value="NZ_BPRE01000009.1"/>
</dbReference>
<comment type="caution">
    <text evidence="2">The sequence shown here is derived from an EMBL/GenBank/DDBJ whole genome shotgun (WGS) entry which is preliminary data.</text>
</comment>
<protein>
    <recommendedName>
        <fullName evidence="4">Large exoprotein involved in heme utilization or adhesion</fullName>
    </recommendedName>
</protein>
<reference evidence="2" key="2">
    <citation type="submission" date="2021-08" db="EMBL/GenBank/DDBJ databases">
        <authorList>
            <person name="Tani A."/>
            <person name="Ola A."/>
            <person name="Ogura Y."/>
            <person name="Katsura K."/>
            <person name="Hayashi T."/>
        </authorList>
    </citation>
    <scope>NUCLEOTIDE SEQUENCE</scope>
    <source>
        <strain evidence="2">DSM 14458</strain>
    </source>
</reference>
<evidence type="ECO:0008006" key="4">
    <source>
        <dbReference type="Google" id="ProtNLM"/>
    </source>
</evidence>
<dbReference type="EMBL" id="BPRE01000009">
    <property type="protein sequence ID" value="GJE76610.1"/>
    <property type="molecule type" value="Genomic_DNA"/>
</dbReference>
<feature type="signal peptide" evidence="1">
    <location>
        <begin position="1"/>
        <end position="24"/>
    </location>
</feature>
<evidence type="ECO:0000313" key="3">
    <source>
        <dbReference type="Proteomes" id="UP001055093"/>
    </source>
</evidence>
<sequence>MRLPILATCLSAVIAVTVAGPVDAAQRKVQVPHRYDGRWSIEVVTRDGPCDRAYRYGVQIQRGEAVYGGGEVNIQGRVSQNGAVRGLISRGQDSAQVVGRLTPAGSGSGTWQTVGGGLISCSGNWNAVRRG</sequence>
<feature type="chain" id="PRO_5047321873" description="Large exoprotein involved in heme utilization or adhesion" evidence="1">
    <location>
        <begin position="25"/>
        <end position="131"/>
    </location>
</feature>
<keyword evidence="3" id="KW-1185">Reference proteome</keyword>
<name>A0ABQ4UX77_9HYPH</name>
<gene>
    <name evidence="2" type="ORF">BGCPKDLD_3206</name>
</gene>
<dbReference type="Proteomes" id="UP001055093">
    <property type="component" value="Unassembled WGS sequence"/>
</dbReference>